<gene>
    <name evidence="2" type="ORF">HK18_03170</name>
</gene>
<sequence>MTQSSTKTVHFSVTDEGFTIHAELKRINSDILIILTGGDVPHIGSVTTLSSGKIESTVFLCHDGKPHKDHLLAEKIMATIQPIITENCVITSGVHVDYITKQQIIASLEMAENISQQIITWLQENPIKENKPIYYS</sequence>
<name>A0A251ZSM9_9PROT</name>
<dbReference type="Pfam" id="PF21758">
    <property type="entry name" value="PAC_bac"/>
    <property type="match status" value="1"/>
</dbReference>
<dbReference type="EMBL" id="JOPB01000023">
    <property type="protein sequence ID" value="OUI77669.1"/>
    <property type="molecule type" value="Genomic_DNA"/>
</dbReference>
<keyword evidence="3" id="KW-1185">Reference proteome</keyword>
<dbReference type="InterPro" id="IPR048844">
    <property type="entry name" value="LpdD_chaperone-like"/>
</dbReference>
<protein>
    <submittedName>
        <fullName evidence="2">Amino acid decarboxylase</fullName>
    </submittedName>
</protein>
<reference evidence="3" key="1">
    <citation type="submission" date="2014-06" db="EMBL/GenBank/DDBJ databases">
        <authorList>
            <person name="Winans N.J."/>
            <person name="Newell P.D."/>
            <person name="Douglas A.E."/>
        </authorList>
    </citation>
    <scope>NUCLEOTIDE SEQUENCE [LARGE SCALE GENOMIC DNA]</scope>
    <source>
        <strain evidence="3">DmL_052</strain>
    </source>
</reference>
<accession>A0A251ZSM9</accession>
<proteinExistence type="predicted"/>
<dbReference type="AlphaFoldDB" id="A0A251ZSM9"/>
<comment type="caution">
    <text evidence="2">The sequence shown here is derived from an EMBL/GenBank/DDBJ whole genome shotgun (WGS) entry which is preliminary data.</text>
</comment>
<feature type="domain" description="Prenylated flavin chaperone LpdD-like" evidence="1">
    <location>
        <begin position="16"/>
        <end position="123"/>
    </location>
</feature>
<dbReference type="RefSeq" id="WP_008855045.1">
    <property type="nucleotide sequence ID" value="NZ_JOPB01000023.1"/>
</dbReference>
<dbReference type="Proteomes" id="UP000194946">
    <property type="component" value="Unassembled WGS sequence"/>
</dbReference>
<evidence type="ECO:0000313" key="2">
    <source>
        <dbReference type="EMBL" id="OUI77669.1"/>
    </source>
</evidence>
<organism evidence="2 3">
    <name type="scientific">Commensalibacter intestini</name>
    <dbReference type="NCBI Taxonomy" id="479936"/>
    <lineage>
        <taxon>Bacteria</taxon>
        <taxon>Pseudomonadati</taxon>
        <taxon>Pseudomonadota</taxon>
        <taxon>Alphaproteobacteria</taxon>
        <taxon>Acetobacterales</taxon>
        <taxon>Acetobacteraceae</taxon>
    </lineage>
</organism>
<evidence type="ECO:0000313" key="3">
    <source>
        <dbReference type="Proteomes" id="UP000194946"/>
    </source>
</evidence>
<evidence type="ECO:0000259" key="1">
    <source>
        <dbReference type="Pfam" id="PF21758"/>
    </source>
</evidence>